<name>A0A4D9CMW2_9STRA</name>
<keyword evidence="4" id="KW-0472">Membrane</keyword>
<evidence type="ECO:0000256" key="3">
    <source>
        <dbReference type="SAM" id="MobiDB-lite"/>
    </source>
</evidence>
<dbReference type="Proteomes" id="UP000355283">
    <property type="component" value="Unassembled WGS sequence"/>
</dbReference>
<evidence type="ECO:0000313" key="5">
    <source>
        <dbReference type="EMBL" id="TFJ80450.1"/>
    </source>
</evidence>
<dbReference type="PANTHER" id="PTHR45688">
    <property type="match status" value="1"/>
</dbReference>
<evidence type="ECO:0000313" key="6">
    <source>
        <dbReference type="Proteomes" id="UP000355283"/>
    </source>
</evidence>
<dbReference type="InterPro" id="IPR005814">
    <property type="entry name" value="Aminotrans_3"/>
</dbReference>
<dbReference type="GO" id="GO:0005739">
    <property type="term" value="C:mitochondrion"/>
    <property type="evidence" value="ECO:0007669"/>
    <property type="project" value="TreeGrafter"/>
</dbReference>
<dbReference type="OrthoDB" id="425114at2759"/>
<feature type="compositionally biased region" description="Basic and acidic residues" evidence="3">
    <location>
        <begin position="559"/>
        <end position="569"/>
    </location>
</feature>
<evidence type="ECO:0000256" key="2">
    <source>
        <dbReference type="ARBA" id="ARBA00022898"/>
    </source>
</evidence>
<proteinExistence type="inferred from homology"/>
<dbReference type="InterPro" id="IPR015424">
    <property type="entry name" value="PyrdxlP-dep_Trfase"/>
</dbReference>
<comment type="caution">
    <text evidence="5">The sequence shown here is derived from an EMBL/GenBank/DDBJ whole genome shotgun (WGS) entry which is preliminary data.</text>
</comment>
<keyword evidence="4" id="KW-1133">Transmembrane helix</keyword>
<feature type="transmembrane region" description="Helical" evidence="4">
    <location>
        <begin position="12"/>
        <end position="31"/>
    </location>
</feature>
<feature type="compositionally biased region" description="Basic and acidic residues" evidence="3">
    <location>
        <begin position="236"/>
        <end position="246"/>
    </location>
</feature>
<reference evidence="5 6" key="1">
    <citation type="submission" date="2019-01" db="EMBL/GenBank/DDBJ databases">
        <title>Nuclear Genome Assembly of the Microalgal Biofuel strain Nannochloropsis salina CCMP1776.</title>
        <authorList>
            <person name="Hovde B."/>
        </authorList>
    </citation>
    <scope>NUCLEOTIDE SEQUENCE [LARGE SCALE GENOMIC DNA]</scope>
    <source>
        <strain evidence="5 6">CCMP1776</strain>
    </source>
</reference>
<keyword evidence="2" id="KW-0663">Pyridoxal phosphate</keyword>
<dbReference type="Pfam" id="PF00202">
    <property type="entry name" value="Aminotran_3"/>
    <property type="match status" value="2"/>
</dbReference>
<dbReference type="Gene3D" id="3.90.1150.10">
    <property type="entry name" value="Aspartate Aminotransferase, domain 1"/>
    <property type="match status" value="3"/>
</dbReference>
<feature type="region of interest" description="Disordered" evidence="3">
    <location>
        <begin position="514"/>
        <end position="571"/>
    </location>
</feature>
<feature type="compositionally biased region" description="Pro residues" evidence="3">
    <location>
        <begin position="273"/>
        <end position="300"/>
    </location>
</feature>
<protein>
    <submittedName>
        <fullName evidence="5">Uncharacterized protein</fullName>
    </submittedName>
</protein>
<dbReference type="InterPro" id="IPR015422">
    <property type="entry name" value="PyrdxlP-dep_Trfase_small"/>
</dbReference>
<dbReference type="Gene3D" id="3.40.640.10">
    <property type="entry name" value="Type I PLP-dependent aspartate aminotransferase-like (Major domain)"/>
    <property type="match status" value="2"/>
</dbReference>
<sequence length="700" mass="74655">MKTTKNAPNPLVVVVALASTAAVVTITLLRYKRQRHQRQKYQQEISMRGLTRGQVLEIRRAHLAGNLSLSFSRTPTGPLCVLSGEGTYLYDHHDDGTRTPILDCVNNVAHVGHSHPRLARVALAQLQAVNTNTRYMHPTRVAYARKLIATFPSPLREEGVVFFVNSGSEANDLALRIARCHAGGSRETIVLGSAYHGHTESLIEISPYKYQGKGGFHPPAYVHQVSAPDMYRGRYRCHEPEPRGDRANPPPSKAPSAPNSPPSPPLFGNVSSPPHPAPPVPSVGPSPPPPSSSPSSPPAPSQSEPAREDSTGAANGLSAAAVGQLYANEVGSVCQQLIRDKKRLGAFIAESLLGCGGQLVLPPTYLQRCYDFVRTAGGVCIADEVQVGFGRVGWHFWGFESQGVCPDIVTMGKPMGNGFPLGAVVARRELAAAFVGGGMEYFNTFGGSNLSCAMGEAVLDIIQDEGLQTNARVTGEYLKRQLHERLQGPFPQVVGDVRGLGLFLGVECIAGSDGARGGGGRAGEKESGRDEKHQPVAGEEQEGRDEKHQPVAGEEQEGRDEKHQPKEFDTWMPVPAPEAAAWIVARARMLGVQLSVDGPEENVLKIKPPLCFGQREADRLVGVLERAVGEYVGKGGGGEEGGGGGGRRRDAAGGELGKWGGGGGREGDSPHVNKKDMSRGNLGHREMPRKENVGGGKNGK</sequence>
<dbReference type="InterPro" id="IPR015421">
    <property type="entry name" value="PyrdxlP-dep_Trfase_major"/>
</dbReference>
<dbReference type="SUPFAM" id="SSF53383">
    <property type="entry name" value="PLP-dependent transferases"/>
    <property type="match status" value="1"/>
</dbReference>
<feature type="region of interest" description="Disordered" evidence="3">
    <location>
        <begin position="633"/>
        <end position="700"/>
    </location>
</feature>
<feature type="compositionally biased region" description="Basic and acidic residues" evidence="3">
    <location>
        <begin position="522"/>
        <end position="534"/>
    </location>
</feature>
<feature type="compositionally biased region" description="Basic and acidic residues" evidence="3">
    <location>
        <begin position="665"/>
        <end position="692"/>
    </location>
</feature>
<keyword evidence="6" id="KW-1185">Reference proteome</keyword>
<dbReference type="PANTHER" id="PTHR45688:SF13">
    <property type="entry name" value="ALANINE--GLYOXYLATE AMINOTRANSFERASE 2-LIKE"/>
    <property type="match status" value="1"/>
</dbReference>
<dbReference type="CDD" id="cd00610">
    <property type="entry name" value="OAT_like"/>
    <property type="match status" value="1"/>
</dbReference>
<keyword evidence="4" id="KW-0812">Transmembrane</keyword>
<feature type="region of interest" description="Disordered" evidence="3">
    <location>
        <begin position="234"/>
        <end position="314"/>
    </location>
</feature>
<feature type="compositionally biased region" description="Gly residues" evidence="3">
    <location>
        <begin position="654"/>
        <end position="664"/>
    </location>
</feature>
<dbReference type="GO" id="GO:0030170">
    <property type="term" value="F:pyridoxal phosphate binding"/>
    <property type="evidence" value="ECO:0007669"/>
    <property type="project" value="InterPro"/>
</dbReference>
<accession>A0A4D9CMW2</accession>
<dbReference type="GO" id="GO:0008483">
    <property type="term" value="F:transaminase activity"/>
    <property type="evidence" value="ECO:0007669"/>
    <property type="project" value="InterPro"/>
</dbReference>
<dbReference type="AlphaFoldDB" id="A0A4D9CMW2"/>
<gene>
    <name evidence="5" type="ORF">NSK_008191</name>
</gene>
<evidence type="ECO:0000256" key="4">
    <source>
        <dbReference type="SAM" id="Phobius"/>
    </source>
</evidence>
<dbReference type="EMBL" id="SDOX01000166">
    <property type="protein sequence ID" value="TFJ80450.1"/>
    <property type="molecule type" value="Genomic_DNA"/>
</dbReference>
<feature type="compositionally biased region" description="Gly residues" evidence="3">
    <location>
        <begin position="633"/>
        <end position="645"/>
    </location>
</feature>
<evidence type="ECO:0000256" key="1">
    <source>
        <dbReference type="ARBA" id="ARBA00008954"/>
    </source>
</evidence>
<organism evidence="5 6">
    <name type="scientific">Nannochloropsis salina CCMP1776</name>
    <dbReference type="NCBI Taxonomy" id="1027361"/>
    <lineage>
        <taxon>Eukaryota</taxon>
        <taxon>Sar</taxon>
        <taxon>Stramenopiles</taxon>
        <taxon>Ochrophyta</taxon>
        <taxon>Eustigmatophyceae</taxon>
        <taxon>Eustigmatales</taxon>
        <taxon>Monodopsidaceae</taxon>
        <taxon>Microchloropsis</taxon>
        <taxon>Microchloropsis salina</taxon>
    </lineage>
</organism>
<feature type="compositionally biased region" description="Pro residues" evidence="3">
    <location>
        <begin position="248"/>
        <end position="265"/>
    </location>
</feature>
<dbReference type="PROSITE" id="PS00600">
    <property type="entry name" value="AA_TRANSFER_CLASS_3"/>
    <property type="match status" value="1"/>
</dbReference>
<dbReference type="InterPro" id="IPR049704">
    <property type="entry name" value="Aminotrans_3_PPA_site"/>
</dbReference>
<comment type="similarity">
    <text evidence="1">Belongs to the class-III pyridoxal-phosphate-dependent aminotransferase family.</text>
</comment>